<dbReference type="InterPro" id="IPR003593">
    <property type="entry name" value="AAA+_ATPase"/>
</dbReference>
<dbReference type="SMART" id="SM00962">
    <property type="entry name" value="SRP54"/>
    <property type="match status" value="1"/>
</dbReference>
<dbReference type="PANTHER" id="PTHR43134:SF1">
    <property type="entry name" value="SIGNAL RECOGNITION PARTICLE RECEPTOR SUBUNIT ALPHA"/>
    <property type="match status" value="1"/>
</dbReference>
<feature type="region of interest" description="Disordered" evidence="12">
    <location>
        <begin position="1"/>
        <end position="28"/>
    </location>
</feature>
<dbReference type="SUPFAM" id="SSF47364">
    <property type="entry name" value="Domain of the SRP/SRP receptor G-proteins"/>
    <property type="match status" value="1"/>
</dbReference>
<dbReference type="Proteomes" id="UP000324194">
    <property type="component" value="Chromosome 1"/>
</dbReference>
<protein>
    <recommendedName>
        <fullName evidence="10">Signal recognition particle receptor FtsY</fullName>
        <shortName evidence="10">SRP receptor</shortName>
        <ecNumber evidence="10">3.6.5.4</ecNumber>
    </recommendedName>
</protein>
<dbReference type="SMART" id="SM00963">
    <property type="entry name" value="SRP54_N"/>
    <property type="match status" value="1"/>
</dbReference>
<dbReference type="InterPro" id="IPR013822">
    <property type="entry name" value="Signal_recog_particl_SRP54_hlx"/>
</dbReference>
<comment type="function">
    <text evidence="9 10">Involved in targeting and insertion of nascent membrane proteins into the cytoplasmic membrane. Acts as a receptor for the complex formed by the signal recognition particle (SRP) and the ribosome-nascent chain (RNC). Interaction with SRP-RNC leads to the transfer of the RNC complex to the Sec translocase for insertion into the membrane, the hydrolysis of GTP by both Ffh and FtsY, and the dissociation of the SRP-FtsY complex into the individual components.</text>
</comment>
<keyword evidence="4 10" id="KW-0378">Hydrolase</keyword>
<evidence type="ECO:0000259" key="13">
    <source>
        <dbReference type="PROSITE" id="PS00300"/>
    </source>
</evidence>
<evidence type="ECO:0000256" key="9">
    <source>
        <dbReference type="ARBA" id="ARBA00053570"/>
    </source>
</evidence>
<dbReference type="HAMAP" id="MF_00920">
    <property type="entry name" value="FtsY"/>
    <property type="match status" value="1"/>
</dbReference>
<dbReference type="Pfam" id="PF00448">
    <property type="entry name" value="SRP54"/>
    <property type="match status" value="1"/>
</dbReference>
<dbReference type="InterPro" id="IPR004390">
    <property type="entry name" value="SR_rcpt_FtsY"/>
</dbReference>
<comment type="subcellular location">
    <subcellularLocation>
        <location evidence="10">Cell membrane</location>
        <topology evidence="10">Peripheral membrane protein</topology>
        <orientation evidence="10">Cytoplasmic side</orientation>
    </subcellularLocation>
    <subcellularLocation>
        <location evidence="10">Cytoplasm</location>
    </subcellularLocation>
</comment>
<dbReference type="GO" id="GO:0005047">
    <property type="term" value="F:signal recognition particle binding"/>
    <property type="evidence" value="ECO:0007669"/>
    <property type="project" value="TreeGrafter"/>
</dbReference>
<dbReference type="GO" id="GO:0005525">
    <property type="term" value="F:GTP binding"/>
    <property type="evidence" value="ECO:0007669"/>
    <property type="project" value="UniProtKB-UniRule"/>
</dbReference>
<dbReference type="PROSITE" id="PS00300">
    <property type="entry name" value="SRP54"/>
    <property type="match status" value="1"/>
</dbReference>
<dbReference type="NCBIfam" id="TIGR00064">
    <property type="entry name" value="ftsY"/>
    <property type="match status" value="1"/>
</dbReference>
<dbReference type="GO" id="GO:0005737">
    <property type="term" value="C:cytoplasm"/>
    <property type="evidence" value="ECO:0007669"/>
    <property type="project" value="UniProtKB-SubCell"/>
</dbReference>
<dbReference type="OrthoDB" id="9804720at2"/>
<feature type="binding site" evidence="10">
    <location>
        <begin position="290"/>
        <end position="293"/>
    </location>
    <ligand>
        <name>GTP</name>
        <dbReference type="ChEBI" id="CHEBI:37565"/>
    </ligand>
</feature>
<dbReference type="EC" id="3.6.5.4" evidence="10"/>
<dbReference type="InterPro" id="IPR027417">
    <property type="entry name" value="P-loop_NTPase"/>
</dbReference>
<evidence type="ECO:0000256" key="4">
    <source>
        <dbReference type="ARBA" id="ARBA00022801"/>
    </source>
</evidence>
<reference evidence="14 15" key="1">
    <citation type="submission" date="2019-08" db="EMBL/GenBank/DDBJ databases">
        <authorList>
            <person name="Guy L."/>
        </authorList>
    </citation>
    <scope>NUCLEOTIDE SEQUENCE [LARGE SCALE GENOMIC DNA]</scope>
    <source>
        <strain evidence="14 15">SGT-108</strain>
    </source>
</reference>
<organism evidence="14 15">
    <name type="scientific">Aquicella siphonis</name>
    <dbReference type="NCBI Taxonomy" id="254247"/>
    <lineage>
        <taxon>Bacteria</taxon>
        <taxon>Pseudomonadati</taxon>
        <taxon>Pseudomonadota</taxon>
        <taxon>Gammaproteobacteria</taxon>
        <taxon>Legionellales</taxon>
        <taxon>Coxiellaceae</taxon>
        <taxon>Aquicella</taxon>
    </lineage>
</organism>
<dbReference type="Pfam" id="PF02881">
    <property type="entry name" value="SRP54_N"/>
    <property type="match status" value="1"/>
</dbReference>
<dbReference type="PANTHER" id="PTHR43134">
    <property type="entry name" value="SIGNAL RECOGNITION PARTICLE RECEPTOR SUBUNIT ALPHA"/>
    <property type="match status" value="1"/>
</dbReference>
<keyword evidence="15" id="KW-1185">Reference proteome</keyword>
<comment type="catalytic activity">
    <reaction evidence="8 10">
        <text>GTP + H2O = GDP + phosphate + H(+)</text>
        <dbReference type="Rhea" id="RHEA:19669"/>
        <dbReference type="ChEBI" id="CHEBI:15377"/>
        <dbReference type="ChEBI" id="CHEBI:15378"/>
        <dbReference type="ChEBI" id="CHEBI:37565"/>
        <dbReference type="ChEBI" id="CHEBI:43474"/>
        <dbReference type="ChEBI" id="CHEBI:58189"/>
        <dbReference type="EC" id="3.6.5.4"/>
    </reaction>
</comment>
<dbReference type="SMART" id="SM00382">
    <property type="entry name" value="AAA"/>
    <property type="match status" value="1"/>
</dbReference>
<name>A0A5E4PFC9_9COXI</name>
<dbReference type="GO" id="GO:0006614">
    <property type="term" value="P:SRP-dependent cotranslational protein targeting to membrane"/>
    <property type="evidence" value="ECO:0007669"/>
    <property type="project" value="InterPro"/>
</dbReference>
<keyword evidence="6 10" id="KW-0472">Membrane</keyword>
<dbReference type="InterPro" id="IPR000897">
    <property type="entry name" value="SRP54_GTPase_dom"/>
</dbReference>
<evidence type="ECO:0000313" key="14">
    <source>
        <dbReference type="EMBL" id="VVC75061.1"/>
    </source>
</evidence>
<feature type="coiled-coil region" evidence="11">
    <location>
        <begin position="85"/>
        <end position="117"/>
    </location>
</feature>
<evidence type="ECO:0000256" key="1">
    <source>
        <dbReference type="ARBA" id="ARBA00022475"/>
    </source>
</evidence>
<proteinExistence type="inferred from homology"/>
<comment type="subunit">
    <text evidence="10">Part of the signal recognition particle protein translocation system, which is composed of SRP and FtsY. SRP is a ribonucleoprotein composed of Ffh and a 4.5S RNA molecule.</text>
</comment>
<gene>
    <name evidence="10 14" type="primary">ftsY</name>
    <name evidence="14" type="ORF">AQUSIP_03370</name>
</gene>
<evidence type="ECO:0000313" key="15">
    <source>
        <dbReference type="Proteomes" id="UP000324194"/>
    </source>
</evidence>
<keyword evidence="7 10" id="KW-0675">Receptor</keyword>
<evidence type="ECO:0000256" key="2">
    <source>
        <dbReference type="ARBA" id="ARBA00022490"/>
    </source>
</evidence>
<dbReference type="FunFam" id="3.40.50.300:FF:000053">
    <property type="entry name" value="Signal recognition particle receptor FtsY"/>
    <property type="match status" value="1"/>
</dbReference>
<evidence type="ECO:0000256" key="11">
    <source>
        <dbReference type="SAM" id="Coils"/>
    </source>
</evidence>
<accession>A0A5E4PFC9</accession>
<dbReference type="Gene3D" id="1.20.120.140">
    <property type="entry name" value="Signal recognition particle SRP54, nucleotide-binding domain"/>
    <property type="match status" value="1"/>
</dbReference>
<evidence type="ECO:0000256" key="6">
    <source>
        <dbReference type="ARBA" id="ARBA00023136"/>
    </source>
</evidence>
<dbReference type="FunFam" id="1.20.120.140:FF:000002">
    <property type="entry name" value="Signal recognition particle receptor FtsY"/>
    <property type="match status" value="1"/>
</dbReference>
<sequence length="348" mass="37288">MFDFLKRKKNTDTADSPNPVETGIAPAGEDIRNKPGLFARLKQGLSKTRATLATGMANLFLGKKEISQDLLNDIEMALLTADVGVETTDQLIQALTRKLARKELNDAQTAFHFLQEEMKQILRPCAVPLSIAPETRPFVILVVGINGSGKTTTIGKLASHFKQQGKHIMLAAGDTFRAAAIEQLQVWGSRNQVPVIAQQPGADTAAVIFDAMEAAKARGADILIADTAGRLHTQSNLMAELQKVKRVLAKTDSSAPHETLIVLDASLGQNALNQVKQFNEAMGVTGIVLTKLDGTAKGGIIFAIANQTKIPIRFIGIGEGIQDLRPFDADDFVNALFAGESSQPAPSA</sequence>
<dbReference type="SUPFAM" id="SSF52540">
    <property type="entry name" value="P-loop containing nucleoside triphosphate hydrolases"/>
    <property type="match status" value="1"/>
</dbReference>
<feature type="domain" description="SRP54-type proteins GTP-binding" evidence="13">
    <location>
        <begin position="311"/>
        <end position="324"/>
    </location>
</feature>
<dbReference type="CDD" id="cd17874">
    <property type="entry name" value="FtsY"/>
    <property type="match status" value="1"/>
</dbReference>
<evidence type="ECO:0000256" key="5">
    <source>
        <dbReference type="ARBA" id="ARBA00023134"/>
    </source>
</evidence>
<evidence type="ECO:0000256" key="10">
    <source>
        <dbReference type="HAMAP-Rule" id="MF_00920"/>
    </source>
</evidence>
<keyword evidence="11" id="KW-0175">Coiled coil</keyword>
<dbReference type="GO" id="GO:0003924">
    <property type="term" value="F:GTPase activity"/>
    <property type="evidence" value="ECO:0007669"/>
    <property type="project" value="UniProtKB-UniRule"/>
</dbReference>
<feature type="binding site" evidence="10">
    <location>
        <begin position="144"/>
        <end position="151"/>
    </location>
    <ligand>
        <name>GTP</name>
        <dbReference type="ChEBI" id="CHEBI:37565"/>
    </ligand>
</feature>
<dbReference type="KEGG" id="asip:AQUSIP_03370"/>
<keyword evidence="1 10" id="KW-1003">Cell membrane</keyword>
<keyword evidence="2 10" id="KW-0963">Cytoplasm</keyword>
<dbReference type="RefSeq" id="WP_148338016.1">
    <property type="nucleotide sequence ID" value="NZ_LR699119.1"/>
</dbReference>
<evidence type="ECO:0000256" key="8">
    <source>
        <dbReference type="ARBA" id="ARBA00048027"/>
    </source>
</evidence>
<keyword evidence="5 10" id="KW-0342">GTP-binding</keyword>
<evidence type="ECO:0000256" key="3">
    <source>
        <dbReference type="ARBA" id="ARBA00022741"/>
    </source>
</evidence>
<dbReference type="InterPro" id="IPR036225">
    <property type="entry name" value="SRP/SRP_N"/>
</dbReference>
<dbReference type="InterPro" id="IPR042101">
    <property type="entry name" value="SRP54_N_sf"/>
</dbReference>
<dbReference type="AlphaFoldDB" id="A0A5E4PFC9"/>
<evidence type="ECO:0000256" key="12">
    <source>
        <dbReference type="SAM" id="MobiDB-lite"/>
    </source>
</evidence>
<evidence type="ECO:0000256" key="7">
    <source>
        <dbReference type="ARBA" id="ARBA00023170"/>
    </source>
</evidence>
<feature type="binding site" evidence="10">
    <location>
        <begin position="226"/>
        <end position="230"/>
    </location>
    <ligand>
        <name>GTP</name>
        <dbReference type="ChEBI" id="CHEBI:37565"/>
    </ligand>
</feature>
<dbReference type="EMBL" id="LR699119">
    <property type="protein sequence ID" value="VVC75061.1"/>
    <property type="molecule type" value="Genomic_DNA"/>
</dbReference>
<keyword evidence="3 10" id="KW-0547">Nucleotide-binding</keyword>
<comment type="similarity">
    <text evidence="10">Belongs to the GTP-binding SRP family. FtsY subfamily.</text>
</comment>
<dbReference type="GO" id="GO:0005886">
    <property type="term" value="C:plasma membrane"/>
    <property type="evidence" value="ECO:0007669"/>
    <property type="project" value="UniProtKB-SubCell"/>
</dbReference>
<dbReference type="Gene3D" id="3.40.50.300">
    <property type="entry name" value="P-loop containing nucleotide triphosphate hydrolases"/>
    <property type="match status" value="1"/>
</dbReference>